<sequence>MVNDEQTTSPWWSAREVAVGRGLTYLIGPFTVKMFRGGDVWWLWTVRDPGEEIPAALAQVEQMEQMPEDAGGERFVFSASPGRLQVRPLLADRSVVFRAYQPVFVPPGEEATLFLSSPVWISLDLGEPVRSLREMPVQQMSDTWFGPSTREGELCYAARTSARSHLEEVPRRAHRAVTPVRIRNEATTLLPIEKLSLPAPLLSVYGDADRGLWTEEVHLTRTPDSDLATLRVVPGPSRCAPHAELLSGPRRQPGRGGLVRAFSDLFG</sequence>
<evidence type="ECO:0008006" key="3">
    <source>
        <dbReference type="Google" id="ProtNLM"/>
    </source>
</evidence>
<evidence type="ECO:0000313" key="1">
    <source>
        <dbReference type="EMBL" id="UWZ80678.1"/>
    </source>
</evidence>
<reference evidence="1" key="1">
    <citation type="journal article" date="2022" name="Environ. Microbiol.">
        <title>Geoalkalibacter halelectricus SAP #1 sp. nov. possessing extracellular electron transfer and mineral#reducing capabilities from a haloalkaline environment.</title>
        <authorList>
            <person name="Yadav S."/>
            <person name="Singh R."/>
            <person name="Sundharam S.S."/>
            <person name="Chaudhary S."/>
            <person name="Krishnamurthi S."/>
            <person name="Patil S.A."/>
        </authorList>
    </citation>
    <scope>NUCLEOTIDE SEQUENCE</scope>
    <source>
        <strain evidence="1">SAP-1</strain>
    </source>
</reference>
<name>A0ABY5ZPY6_9BACT</name>
<dbReference type="EMBL" id="CP092109">
    <property type="protein sequence ID" value="UWZ80678.1"/>
    <property type="molecule type" value="Genomic_DNA"/>
</dbReference>
<protein>
    <recommendedName>
        <fullName evidence="3">DUF432 domain-containing protein</fullName>
    </recommendedName>
</protein>
<keyword evidence="2" id="KW-1185">Reference proteome</keyword>
<gene>
    <name evidence="1" type="ORF">L9S41_04575</name>
</gene>
<proteinExistence type="predicted"/>
<accession>A0ABY5ZPY6</accession>
<evidence type="ECO:0000313" key="2">
    <source>
        <dbReference type="Proteomes" id="UP001060414"/>
    </source>
</evidence>
<dbReference type="RefSeq" id="WP_260749039.1">
    <property type="nucleotide sequence ID" value="NZ_CP092109.1"/>
</dbReference>
<dbReference type="Proteomes" id="UP001060414">
    <property type="component" value="Chromosome"/>
</dbReference>
<organism evidence="1 2">
    <name type="scientific">Geoalkalibacter halelectricus</name>
    <dbReference type="NCBI Taxonomy" id="2847045"/>
    <lineage>
        <taxon>Bacteria</taxon>
        <taxon>Pseudomonadati</taxon>
        <taxon>Thermodesulfobacteriota</taxon>
        <taxon>Desulfuromonadia</taxon>
        <taxon>Desulfuromonadales</taxon>
        <taxon>Geoalkalibacteraceae</taxon>
        <taxon>Geoalkalibacter</taxon>
    </lineage>
</organism>